<evidence type="ECO:0008006" key="4">
    <source>
        <dbReference type="Google" id="ProtNLM"/>
    </source>
</evidence>
<evidence type="ECO:0000256" key="1">
    <source>
        <dbReference type="SAM" id="SignalP"/>
    </source>
</evidence>
<dbReference type="RefSeq" id="WP_184709596.1">
    <property type="nucleotide sequence ID" value="NZ_JACHBG010000019.1"/>
</dbReference>
<dbReference type="Pfam" id="PF06940">
    <property type="entry name" value="DUF1287"/>
    <property type="match status" value="1"/>
</dbReference>
<protein>
    <recommendedName>
        <fullName evidence="4">DUF1287 domain-containing protein</fullName>
    </recommendedName>
</protein>
<evidence type="ECO:0000313" key="2">
    <source>
        <dbReference type="EMBL" id="MBB6488115.1"/>
    </source>
</evidence>
<dbReference type="Proteomes" id="UP000565576">
    <property type="component" value="Unassembled WGS sequence"/>
</dbReference>
<organism evidence="2 3">
    <name type="scientific">Rhizobium lusitanum</name>
    <dbReference type="NCBI Taxonomy" id="293958"/>
    <lineage>
        <taxon>Bacteria</taxon>
        <taxon>Pseudomonadati</taxon>
        <taxon>Pseudomonadota</taxon>
        <taxon>Alphaproteobacteria</taxon>
        <taxon>Hyphomicrobiales</taxon>
        <taxon>Rhizobiaceae</taxon>
        <taxon>Rhizobium/Agrobacterium group</taxon>
        <taxon>Rhizobium</taxon>
    </lineage>
</organism>
<keyword evidence="1" id="KW-0732">Signal</keyword>
<evidence type="ECO:0000313" key="3">
    <source>
        <dbReference type="Proteomes" id="UP000565576"/>
    </source>
</evidence>
<proteinExistence type="predicted"/>
<feature type="chain" id="PRO_5030863710" description="DUF1287 domain-containing protein" evidence="1">
    <location>
        <begin position="24"/>
        <end position="208"/>
    </location>
</feature>
<gene>
    <name evidence="2" type="ORF">GGD46_005426</name>
</gene>
<dbReference type="EMBL" id="JACHBG010000019">
    <property type="protein sequence ID" value="MBB6488115.1"/>
    <property type="molecule type" value="Genomic_DNA"/>
</dbReference>
<dbReference type="PROSITE" id="PS51318">
    <property type="entry name" value="TAT"/>
    <property type="match status" value="1"/>
</dbReference>
<comment type="caution">
    <text evidence="2">The sequence shown here is derived from an EMBL/GenBank/DDBJ whole genome shotgun (WGS) entry which is preliminary data.</text>
</comment>
<dbReference type="AlphaFoldDB" id="A0A7X0IVT0"/>
<dbReference type="InterPro" id="IPR006311">
    <property type="entry name" value="TAT_signal"/>
</dbReference>
<feature type="signal peptide" evidence="1">
    <location>
        <begin position="1"/>
        <end position="23"/>
    </location>
</feature>
<name>A0A7X0IVT0_9HYPH</name>
<dbReference type="PIRSF" id="PIRSF011444">
    <property type="entry name" value="DUF1287"/>
    <property type="match status" value="1"/>
</dbReference>
<dbReference type="InterPro" id="IPR009706">
    <property type="entry name" value="DUF1287"/>
</dbReference>
<accession>A0A7X0IVT0</accession>
<sequence>MIEVTRRTVLRTGLLAVASAVPAMSPAATIAPTWPSSLVQAARAQIGVTTRYDPTYVRLAYPGGDVPPDRGVCTDVVIRAYRQAFGLDLQKLLHEDMKANFAAYPKAWGMKAPDPNIDHRRVPNLAAYFTRRKTALSLTEDFASYRPGDLVTQMLPGNLTHIVIVSSKTSAEVPGRPLVIQNIGAGASEDDTLFAYQRTGHYRFSPVV</sequence>
<reference evidence="2 3" key="1">
    <citation type="submission" date="2020-08" db="EMBL/GenBank/DDBJ databases">
        <title>Genomic Encyclopedia of Type Strains, Phase IV (KMG-V): Genome sequencing to study the core and pangenomes of soil and plant-associated prokaryotes.</title>
        <authorList>
            <person name="Whitman W."/>
        </authorList>
    </citation>
    <scope>NUCLEOTIDE SEQUENCE [LARGE SCALE GENOMIC DNA]</scope>
    <source>
        <strain evidence="2 3">SEMIA 4060</strain>
    </source>
</reference>